<dbReference type="GO" id="GO:0002218">
    <property type="term" value="P:activation of innate immune response"/>
    <property type="evidence" value="ECO:0007669"/>
    <property type="project" value="InterPro"/>
</dbReference>
<dbReference type="InterPro" id="IPR013087">
    <property type="entry name" value="Znf_C2H2_type"/>
</dbReference>
<evidence type="ECO:0000313" key="4">
    <source>
        <dbReference type="EnsemblMetazoa" id="XP_030833802"/>
    </source>
</evidence>
<feature type="region of interest" description="Disordered" evidence="2">
    <location>
        <begin position="219"/>
        <end position="295"/>
    </location>
</feature>
<dbReference type="KEGG" id="spu:105446982"/>
<dbReference type="InterPro" id="IPR001878">
    <property type="entry name" value="Znf_CCHC"/>
</dbReference>
<reference evidence="4" key="2">
    <citation type="submission" date="2021-01" db="UniProtKB">
        <authorList>
            <consortium name="EnsemblMetazoa"/>
        </authorList>
    </citation>
    <scope>IDENTIFICATION</scope>
</reference>
<keyword evidence="1" id="KW-0862">Zinc</keyword>
<dbReference type="OrthoDB" id="10064617at2759"/>
<dbReference type="GO" id="GO:0008270">
    <property type="term" value="F:zinc ion binding"/>
    <property type="evidence" value="ECO:0007669"/>
    <property type="project" value="UniProtKB-KW"/>
</dbReference>
<dbReference type="PANTHER" id="PTHR22639:SF3">
    <property type="entry name" value="ZINC FINGER CCHC DOMAIN-CONTAINING PROTEIN 3"/>
    <property type="match status" value="1"/>
</dbReference>
<accession>A0A7M7NAR0</accession>
<feature type="compositionally biased region" description="Pro residues" evidence="2">
    <location>
        <begin position="279"/>
        <end position="289"/>
    </location>
</feature>
<name>A0A7M7NAR0_STRPU</name>
<dbReference type="SMART" id="SM00343">
    <property type="entry name" value="ZnF_C2HC"/>
    <property type="match status" value="3"/>
</dbReference>
<evidence type="ECO:0000259" key="3">
    <source>
        <dbReference type="PROSITE" id="PS50158"/>
    </source>
</evidence>
<feature type="domain" description="CCHC-type" evidence="3">
    <location>
        <begin position="173"/>
        <end position="189"/>
    </location>
</feature>
<dbReference type="EnsemblMetazoa" id="XM_030977942">
    <property type="protein sequence ID" value="XP_030833802"/>
    <property type="gene ID" value="LOC105446982"/>
</dbReference>
<dbReference type="InterPro" id="IPR042509">
    <property type="entry name" value="ZCCHC3"/>
</dbReference>
<dbReference type="Proteomes" id="UP000007110">
    <property type="component" value="Unassembled WGS sequence"/>
</dbReference>
<proteinExistence type="predicted"/>
<dbReference type="AlphaFoldDB" id="A0A7M7NAR0"/>
<evidence type="ECO:0000313" key="5">
    <source>
        <dbReference type="Proteomes" id="UP000007110"/>
    </source>
</evidence>
<dbReference type="PANTHER" id="PTHR22639">
    <property type="entry name" value="GAG-RELATED PROTEIN"/>
    <property type="match status" value="1"/>
</dbReference>
<keyword evidence="1" id="KW-0479">Metal-binding</keyword>
<feature type="region of interest" description="Disordered" evidence="2">
    <location>
        <begin position="330"/>
        <end position="376"/>
    </location>
</feature>
<dbReference type="OMA" id="RWISCKA"/>
<dbReference type="GO" id="GO:0003690">
    <property type="term" value="F:double-stranded DNA binding"/>
    <property type="evidence" value="ECO:0007669"/>
    <property type="project" value="InterPro"/>
</dbReference>
<feature type="compositionally biased region" description="Basic residues" evidence="2">
    <location>
        <begin position="351"/>
        <end position="369"/>
    </location>
</feature>
<dbReference type="PROSITE" id="PS50158">
    <property type="entry name" value="ZF_CCHC"/>
    <property type="match status" value="2"/>
</dbReference>
<dbReference type="SMART" id="SM00355">
    <property type="entry name" value="ZnF_C2H2"/>
    <property type="match status" value="2"/>
</dbReference>
<sequence>MELQRLRSLHVVLMSEESEVFDVLKEAGVAPGDHLAEVQRLPGRRVDVTFTTEMARKQFLPVLQADQRVVVTSYSSPAKVVTVLHVPHEVDDNKVRFVLNRYGKVLAGRRLEYREYPGVFNGVRQYRVELNKDVPSSLSFGGRDCWVRYDGQPRTCLRCGFGGHLAKECKVVRCFKCQKEGHVAAGCKEQPTCTICGESGHSFKVCPISFAQKLRQSSGWVSGGGVATPPELEVPRDVPAERAAPPEPDPVDAPAEQVAPPELEPEPEPADVPAEQAAPPEPEPEPAPADVPAERAVSRDVHVPEEPGTSYIVDEIFDWSLSKLDQDSQVSLPSQMSDVHTDDSSWETVRRGVKRRSSVSPRRRSRSSHGRGGNEAKELVAETQIMKEKQRWISCKAEKCTHDFMKYESFLCHMRDRHNELTISRYACPLKSCKVTCNTPKEWLNHLAGRHPQYVSIHNIDFFDRYFLLE</sequence>
<keyword evidence="1" id="KW-0863">Zinc-finger</keyword>
<dbReference type="GO" id="GO:0003723">
    <property type="term" value="F:RNA binding"/>
    <property type="evidence" value="ECO:0007669"/>
    <property type="project" value="InterPro"/>
</dbReference>
<feature type="compositionally biased region" description="Low complexity" evidence="2">
    <location>
        <begin position="252"/>
        <end position="261"/>
    </location>
</feature>
<dbReference type="InParanoid" id="A0A7M7NAR0"/>
<protein>
    <recommendedName>
        <fullName evidence="3">CCHC-type domain-containing protein</fullName>
    </recommendedName>
</protein>
<keyword evidence="5" id="KW-1185">Reference proteome</keyword>
<dbReference type="SUPFAM" id="SSF57756">
    <property type="entry name" value="Retrovirus zinc finger-like domains"/>
    <property type="match status" value="1"/>
</dbReference>
<dbReference type="Gene3D" id="4.10.60.10">
    <property type="entry name" value="Zinc finger, CCHC-type"/>
    <property type="match status" value="1"/>
</dbReference>
<dbReference type="PROSITE" id="PS00028">
    <property type="entry name" value="ZINC_FINGER_C2H2_1"/>
    <property type="match status" value="1"/>
</dbReference>
<dbReference type="RefSeq" id="XP_030833802.1">
    <property type="nucleotide sequence ID" value="XM_030977942.1"/>
</dbReference>
<reference evidence="5" key="1">
    <citation type="submission" date="2015-02" db="EMBL/GenBank/DDBJ databases">
        <title>Genome sequencing for Strongylocentrotus purpuratus.</title>
        <authorList>
            <person name="Murali S."/>
            <person name="Liu Y."/>
            <person name="Vee V."/>
            <person name="English A."/>
            <person name="Wang M."/>
            <person name="Skinner E."/>
            <person name="Han Y."/>
            <person name="Muzny D.M."/>
            <person name="Worley K.C."/>
            <person name="Gibbs R.A."/>
        </authorList>
    </citation>
    <scope>NUCLEOTIDE SEQUENCE</scope>
</reference>
<dbReference type="Pfam" id="PF00098">
    <property type="entry name" value="zf-CCHC"/>
    <property type="match status" value="1"/>
</dbReference>
<dbReference type="GeneID" id="105446982"/>
<dbReference type="InterPro" id="IPR036875">
    <property type="entry name" value="Znf_CCHC_sf"/>
</dbReference>
<evidence type="ECO:0000256" key="1">
    <source>
        <dbReference type="PROSITE-ProRule" id="PRU00047"/>
    </source>
</evidence>
<organism evidence="4 5">
    <name type="scientific">Strongylocentrotus purpuratus</name>
    <name type="common">Purple sea urchin</name>
    <dbReference type="NCBI Taxonomy" id="7668"/>
    <lineage>
        <taxon>Eukaryota</taxon>
        <taxon>Metazoa</taxon>
        <taxon>Echinodermata</taxon>
        <taxon>Eleutherozoa</taxon>
        <taxon>Echinozoa</taxon>
        <taxon>Echinoidea</taxon>
        <taxon>Euechinoidea</taxon>
        <taxon>Echinacea</taxon>
        <taxon>Camarodonta</taxon>
        <taxon>Echinidea</taxon>
        <taxon>Strongylocentrotidae</taxon>
        <taxon>Strongylocentrotus</taxon>
    </lineage>
</organism>
<evidence type="ECO:0000256" key="2">
    <source>
        <dbReference type="SAM" id="MobiDB-lite"/>
    </source>
</evidence>
<feature type="domain" description="CCHC-type" evidence="3">
    <location>
        <begin position="156"/>
        <end position="170"/>
    </location>
</feature>